<keyword evidence="1" id="KW-0175">Coiled coil</keyword>
<dbReference type="AlphaFoldDB" id="A0A812T4H6"/>
<organism evidence="2 3">
    <name type="scientific">Symbiodinium natans</name>
    <dbReference type="NCBI Taxonomy" id="878477"/>
    <lineage>
        <taxon>Eukaryota</taxon>
        <taxon>Sar</taxon>
        <taxon>Alveolata</taxon>
        <taxon>Dinophyceae</taxon>
        <taxon>Suessiales</taxon>
        <taxon>Symbiodiniaceae</taxon>
        <taxon>Symbiodinium</taxon>
    </lineage>
</organism>
<accession>A0A812T4H6</accession>
<comment type="caution">
    <text evidence="2">The sequence shown here is derived from an EMBL/GenBank/DDBJ whole genome shotgun (WGS) entry which is preliminary data.</text>
</comment>
<feature type="coiled-coil region" evidence="1">
    <location>
        <begin position="141"/>
        <end position="168"/>
    </location>
</feature>
<reference evidence="2" key="1">
    <citation type="submission" date="2021-02" db="EMBL/GenBank/DDBJ databases">
        <authorList>
            <person name="Dougan E. K."/>
            <person name="Rhodes N."/>
            <person name="Thang M."/>
            <person name="Chan C."/>
        </authorList>
    </citation>
    <scope>NUCLEOTIDE SEQUENCE</scope>
</reference>
<dbReference type="OrthoDB" id="407758at2759"/>
<evidence type="ECO:0000256" key="1">
    <source>
        <dbReference type="SAM" id="Coils"/>
    </source>
</evidence>
<protein>
    <submittedName>
        <fullName evidence="2">Ada protein</fullName>
    </submittedName>
</protein>
<proteinExistence type="predicted"/>
<dbReference type="EMBL" id="CAJNDS010002523">
    <property type="protein sequence ID" value="CAE7510202.1"/>
    <property type="molecule type" value="Genomic_DNA"/>
</dbReference>
<keyword evidence="3" id="KW-1185">Reference proteome</keyword>
<sequence>MDMAEDLSASDRRNCREQYNATFKRASWLGVPAAFLQQMAVCGRCTVCAAFAKVRSLWQKIKMAVRKVVAKLQAIKQYLFGYSYAPSSVREEMQQRFDAYFPTSHQNSSLLEAHEADTAEEADHLRMVEDALWKQLATKPQAEAERHLSLLQQKLEQAELGEEELLAKARHNVESETVKQQQQFEQKLPGMKHNKDCREVLEASSRSVVLSLSLVVAFPNIGAAIVHAVSLNIVGALHSLIPSVSITASPSNGLLRSSTDRCLEALREAREPYLDKCTHEAPLMACAARTYQRLMQGALSQQWWPLMHNAAGTFGSIDLGYSYDSLMSSLKCAGKGSCLDMGLADLEKEERSWGHAGSQLHSKAMSGFDGVHVHSLFSFLWPIRPSIFVLISLISLSRSSCAC</sequence>
<evidence type="ECO:0000313" key="2">
    <source>
        <dbReference type="EMBL" id="CAE7510202.1"/>
    </source>
</evidence>
<dbReference type="Proteomes" id="UP000604046">
    <property type="component" value="Unassembled WGS sequence"/>
</dbReference>
<evidence type="ECO:0000313" key="3">
    <source>
        <dbReference type="Proteomes" id="UP000604046"/>
    </source>
</evidence>
<name>A0A812T4H6_9DINO</name>
<gene>
    <name evidence="2" type="primary">ada</name>
    <name evidence="2" type="ORF">SNAT2548_LOCUS28569</name>
</gene>